<evidence type="ECO:0000259" key="1">
    <source>
        <dbReference type="Pfam" id="PF13556"/>
    </source>
</evidence>
<evidence type="ECO:0000313" key="3">
    <source>
        <dbReference type="EMBL" id="MDV6233253.1"/>
    </source>
</evidence>
<name>A0ABU4B416_9NOCA</name>
<dbReference type="EMBL" id="JAWLKE010000009">
    <property type="protein sequence ID" value="MDV6233253.1"/>
    <property type="molecule type" value="Genomic_DNA"/>
</dbReference>
<dbReference type="Proteomes" id="UP001185899">
    <property type="component" value="Unassembled WGS sequence"/>
</dbReference>
<dbReference type="PANTHER" id="PTHR33744">
    <property type="entry name" value="CARBOHYDRATE DIACID REGULATOR"/>
    <property type="match status" value="1"/>
</dbReference>
<evidence type="ECO:0000313" key="4">
    <source>
        <dbReference type="Proteomes" id="UP001185899"/>
    </source>
</evidence>
<comment type="caution">
    <text evidence="3">The sequence shown here is derived from an EMBL/GenBank/DDBJ whole genome shotgun (WGS) entry which is preliminary data.</text>
</comment>
<keyword evidence="4" id="KW-1185">Reference proteome</keyword>
<feature type="domain" description="PucR C-terminal helix-turn-helix" evidence="1">
    <location>
        <begin position="332"/>
        <end position="390"/>
    </location>
</feature>
<dbReference type="InterPro" id="IPR025736">
    <property type="entry name" value="PucR_C-HTH_dom"/>
</dbReference>
<accession>A0ABU4B416</accession>
<dbReference type="InterPro" id="IPR025751">
    <property type="entry name" value="RsbRD_N_dom"/>
</dbReference>
<protein>
    <submittedName>
        <fullName evidence="3">Helix-turn-helix domain-containing protein</fullName>
    </submittedName>
</protein>
<evidence type="ECO:0000259" key="2">
    <source>
        <dbReference type="Pfam" id="PF14361"/>
    </source>
</evidence>
<dbReference type="Pfam" id="PF13556">
    <property type="entry name" value="HTH_30"/>
    <property type="match status" value="1"/>
</dbReference>
<dbReference type="PANTHER" id="PTHR33744:SF1">
    <property type="entry name" value="DNA-BINDING TRANSCRIPTIONAL ACTIVATOR ADER"/>
    <property type="match status" value="1"/>
</dbReference>
<dbReference type="InterPro" id="IPR051448">
    <property type="entry name" value="CdaR-like_regulators"/>
</dbReference>
<organism evidence="3 4">
    <name type="scientific">Rhodococcus cercidiphylli</name>
    <dbReference type="NCBI Taxonomy" id="489916"/>
    <lineage>
        <taxon>Bacteria</taxon>
        <taxon>Bacillati</taxon>
        <taxon>Actinomycetota</taxon>
        <taxon>Actinomycetes</taxon>
        <taxon>Mycobacteriales</taxon>
        <taxon>Nocardiaceae</taxon>
        <taxon>Rhodococcus</taxon>
    </lineage>
</organism>
<reference evidence="3 4" key="1">
    <citation type="submission" date="2023-10" db="EMBL/GenBank/DDBJ databases">
        <title>Development of a sustainable strategy for remediation of hydrocarbon-contaminated territories based on the waste exchange concept.</title>
        <authorList>
            <person name="Krivoruchko A."/>
        </authorList>
    </citation>
    <scope>NUCLEOTIDE SEQUENCE [LARGE SCALE GENOMIC DNA]</scope>
    <source>
        <strain evidence="3 4">IEGM 1322</strain>
    </source>
</reference>
<proteinExistence type="predicted"/>
<sequence>MTATEFDVHPSPTDLAATMLDGVDDLATELVRRILGAEHAYLESTLLTTEQLYEASRSNLASMLGKLSGRAPMRLESARDAGRLKAEQGVPLAALLHAFRLGGRLVWDELMERSDGRASHALLDMAAQVWALVDVYSDEAAEAYRESADMRARESAEARGRLIRVLFADHGANPTAAADALRTFRIPDHGYFAVVSQEPLTAAMGIDGLISRLRTAGAESVWDAEVDGSVGLICAATESEIDCALITLSELCPGRVGVSSVFRSPSGIGDAVGQARLARSCTPNAASPSAPVRYDSVPVPLLLVRDPSSGRIASRQILGDLLALPRAERQSLLDTLDAWFSCGGSTRDAAESLHYHRNTVLYRLRRIAELTGRDFRDPIQAAELYVGLRAYQLLT</sequence>
<dbReference type="InterPro" id="IPR042070">
    <property type="entry name" value="PucR_C-HTH_sf"/>
</dbReference>
<feature type="domain" description="RsbT co-antagonist protein RsbRD N-terminal" evidence="2">
    <location>
        <begin position="24"/>
        <end position="159"/>
    </location>
</feature>
<dbReference type="RefSeq" id="WP_094640608.1">
    <property type="nucleotide sequence ID" value="NZ_JAWLKE010000009.1"/>
</dbReference>
<dbReference type="Gene3D" id="1.10.10.2840">
    <property type="entry name" value="PucR C-terminal helix-turn-helix domain"/>
    <property type="match status" value="1"/>
</dbReference>
<dbReference type="Pfam" id="PF14361">
    <property type="entry name" value="RsbRD_N"/>
    <property type="match status" value="1"/>
</dbReference>
<gene>
    <name evidence="3" type="ORF">R3P95_22080</name>
</gene>